<reference evidence="2" key="1">
    <citation type="journal article" date="2023" name="G3 (Bethesda)">
        <title>A reference genome for the long-term kleptoplast-retaining sea slug Elysia crispata morphotype clarki.</title>
        <authorList>
            <person name="Eastman K.E."/>
            <person name="Pendleton A.L."/>
            <person name="Shaikh M.A."/>
            <person name="Suttiyut T."/>
            <person name="Ogas R."/>
            <person name="Tomko P."/>
            <person name="Gavelis G."/>
            <person name="Widhalm J.R."/>
            <person name="Wisecaver J.H."/>
        </authorList>
    </citation>
    <scope>NUCLEOTIDE SEQUENCE</scope>
    <source>
        <strain evidence="2">ECLA1</strain>
    </source>
</reference>
<keyword evidence="3" id="KW-1185">Reference proteome</keyword>
<dbReference type="Proteomes" id="UP001283361">
    <property type="component" value="Unassembled WGS sequence"/>
</dbReference>
<organism evidence="2 3">
    <name type="scientific">Elysia crispata</name>
    <name type="common">lettuce slug</name>
    <dbReference type="NCBI Taxonomy" id="231223"/>
    <lineage>
        <taxon>Eukaryota</taxon>
        <taxon>Metazoa</taxon>
        <taxon>Spiralia</taxon>
        <taxon>Lophotrochozoa</taxon>
        <taxon>Mollusca</taxon>
        <taxon>Gastropoda</taxon>
        <taxon>Heterobranchia</taxon>
        <taxon>Euthyneura</taxon>
        <taxon>Panpulmonata</taxon>
        <taxon>Sacoglossa</taxon>
        <taxon>Placobranchoidea</taxon>
        <taxon>Plakobranchidae</taxon>
        <taxon>Elysia</taxon>
    </lineage>
</organism>
<accession>A0AAE0YPE8</accession>
<feature type="domain" description="Endonuclease/exonuclease/phosphatase" evidence="1">
    <location>
        <begin position="137"/>
        <end position="247"/>
    </location>
</feature>
<dbReference type="Gene3D" id="3.60.10.10">
    <property type="entry name" value="Endonuclease/exonuclease/phosphatase"/>
    <property type="match status" value="1"/>
</dbReference>
<comment type="caution">
    <text evidence="2">The sequence shown here is derived from an EMBL/GenBank/DDBJ whole genome shotgun (WGS) entry which is preliminary data.</text>
</comment>
<proteinExistence type="predicted"/>
<dbReference type="SUPFAM" id="SSF56219">
    <property type="entry name" value="DNase I-like"/>
    <property type="match status" value="1"/>
</dbReference>
<sequence>MPRRGPPYTTGGTSYFSCGVRRRDKRQIATGQPNRQLLLKILQWNAEGISKKKDALLNRLSEHKIDIACIQETHLSDKYRFSMRGYQCMRMDRAEGPKGGVIILVRNDIQAVEITKGTNGNAEIHGIRLALESRELTIYNCYCPPNKQLSLEVIDVPDEGCLILGDFNSHSQSWGYDEMDHKGEEVENCQIDWNLQLLNDPDDQDTFYSRRWRTTSTTDLGFATDDTAKCTTRTVQDQLAGSDHRPVVFTVELNTNRSSSRSDVLTTGLNINTRQIDKANKTLIEAILTTAQECIPRGSRRNYIPYWSEELQTLHEEVTEARDKAEADPSVDNNIRLKAKIAKFRRESNMAVRNSWHKKTAQLNLERDGQKLWRLVKSLNGENNRSSPIVLEENNRVLTKKQAANHLAK</sequence>
<dbReference type="PANTHER" id="PTHR36688:SF2">
    <property type="entry name" value="ENDONUCLEASE_EXONUCLEASE_PHOSPHATASE DOMAIN-CONTAINING PROTEIN"/>
    <property type="match status" value="1"/>
</dbReference>
<dbReference type="AlphaFoldDB" id="A0AAE0YPE8"/>
<evidence type="ECO:0000259" key="1">
    <source>
        <dbReference type="Pfam" id="PF14529"/>
    </source>
</evidence>
<gene>
    <name evidence="2" type="ORF">RRG08_012692</name>
</gene>
<dbReference type="InterPro" id="IPR036691">
    <property type="entry name" value="Endo/exonu/phosph_ase_sf"/>
</dbReference>
<evidence type="ECO:0000313" key="2">
    <source>
        <dbReference type="EMBL" id="KAK3751631.1"/>
    </source>
</evidence>
<evidence type="ECO:0000313" key="3">
    <source>
        <dbReference type="Proteomes" id="UP001283361"/>
    </source>
</evidence>
<dbReference type="Pfam" id="PF14529">
    <property type="entry name" value="Exo_endo_phos_2"/>
    <property type="match status" value="1"/>
</dbReference>
<dbReference type="PANTHER" id="PTHR36688">
    <property type="entry name" value="ENDO/EXONUCLEASE/PHOSPHATASE DOMAIN-CONTAINING PROTEIN"/>
    <property type="match status" value="1"/>
</dbReference>
<name>A0AAE0YPE8_9GAST</name>
<dbReference type="EMBL" id="JAWDGP010005812">
    <property type="protein sequence ID" value="KAK3751631.1"/>
    <property type="molecule type" value="Genomic_DNA"/>
</dbReference>
<dbReference type="InterPro" id="IPR005135">
    <property type="entry name" value="Endo/exonuclease/phosphatase"/>
</dbReference>
<protein>
    <recommendedName>
        <fullName evidence="1">Endonuclease/exonuclease/phosphatase domain-containing protein</fullName>
    </recommendedName>
</protein>
<dbReference type="InterPro" id="IPR052560">
    <property type="entry name" value="RdDP_mobile_element"/>
</dbReference>
<dbReference type="GO" id="GO:0003824">
    <property type="term" value="F:catalytic activity"/>
    <property type="evidence" value="ECO:0007669"/>
    <property type="project" value="InterPro"/>
</dbReference>